<sequence>MIKFFRRIRQRLLSENKFTKYLLYVIGEIVLVVIGILIALQINNANEIQKTELRNTKNLNSLVEELKANKLTITKNLNTIRNQISNSLHHIDSLSNPDYEIADLETYFLHSQNDLGPISINSVATTSLSELVSSGGYSEIASDSIKGSVSEYQSQINDLDKSISAFQIYWNNIELPYTIDHHSLLDMWLKEQHVDLKKTEKQIDRKLPDFKRNIRYFPVQMGAYKNNRAYANMYVLRFFELSRILGSIENLDNSVDKLTEKINEVLEE</sequence>
<dbReference type="InterPro" id="IPR045749">
    <property type="entry name" value="DUF6090"/>
</dbReference>
<dbReference type="Pfam" id="PF19578">
    <property type="entry name" value="DUF6090"/>
    <property type="match status" value="1"/>
</dbReference>
<protein>
    <submittedName>
        <fullName evidence="2">Uncharacterized protein</fullName>
    </submittedName>
</protein>
<accession>A0A1T5EID1</accession>
<evidence type="ECO:0000256" key="1">
    <source>
        <dbReference type="SAM" id="Phobius"/>
    </source>
</evidence>
<organism evidence="2 3">
    <name type="scientific">Maribacter arcticus</name>
    <dbReference type="NCBI Taxonomy" id="561365"/>
    <lineage>
        <taxon>Bacteria</taxon>
        <taxon>Pseudomonadati</taxon>
        <taxon>Bacteroidota</taxon>
        <taxon>Flavobacteriia</taxon>
        <taxon>Flavobacteriales</taxon>
        <taxon>Flavobacteriaceae</taxon>
        <taxon>Maribacter</taxon>
    </lineage>
</organism>
<evidence type="ECO:0000313" key="3">
    <source>
        <dbReference type="Proteomes" id="UP000190339"/>
    </source>
</evidence>
<feature type="transmembrane region" description="Helical" evidence="1">
    <location>
        <begin position="21"/>
        <end position="42"/>
    </location>
</feature>
<keyword evidence="1" id="KW-0812">Transmembrane</keyword>
<reference evidence="3" key="1">
    <citation type="submission" date="2017-02" db="EMBL/GenBank/DDBJ databases">
        <authorList>
            <person name="Varghese N."/>
            <person name="Submissions S."/>
        </authorList>
    </citation>
    <scope>NUCLEOTIDE SEQUENCE [LARGE SCALE GENOMIC DNA]</scope>
    <source>
        <strain evidence="3">DSM 23546</strain>
    </source>
</reference>
<keyword evidence="1" id="KW-1133">Transmembrane helix</keyword>
<gene>
    <name evidence="2" type="ORF">SAMN05660866_03510</name>
</gene>
<dbReference type="AlphaFoldDB" id="A0A1T5EID1"/>
<dbReference type="EMBL" id="FUYL01000013">
    <property type="protein sequence ID" value="SKB83599.1"/>
    <property type="molecule type" value="Genomic_DNA"/>
</dbReference>
<keyword evidence="3" id="KW-1185">Reference proteome</keyword>
<name>A0A1T5EID1_9FLAO</name>
<dbReference type="OrthoDB" id="821805at2"/>
<dbReference type="RefSeq" id="WP_143814535.1">
    <property type="nucleotide sequence ID" value="NZ_FUYL01000013.1"/>
</dbReference>
<keyword evidence="1" id="KW-0472">Membrane</keyword>
<dbReference type="Proteomes" id="UP000190339">
    <property type="component" value="Unassembled WGS sequence"/>
</dbReference>
<proteinExistence type="predicted"/>
<evidence type="ECO:0000313" key="2">
    <source>
        <dbReference type="EMBL" id="SKB83599.1"/>
    </source>
</evidence>
<dbReference type="STRING" id="561365.SAMN05660866_03510"/>